<name>A0A1G2QBN7_9BACT</name>
<dbReference type="STRING" id="1802435.A2114_01040"/>
<dbReference type="AlphaFoldDB" id="A0A1G2QBN7"/>
<organism evidence="2 3">
    <name type="scientific">Candidatus Vogelbacteria bacterium GWA1_51_14</name>
    <dbReference type="NCBI Taxonomy" id="1802435"/>
    <lineage>
        <taxon>Bacteria</taxon>
        <taxon>Candidatus Vogeliibacteriota</taxon>
    </lineage>
</organism>
<feature type="domain" description="Helix-turn-helix" evidence="1">
    <location>
        <begin position="10"/>
        <end position="52"/>
    </location>
</feature>
<proteinExistence type="predicted"/>
<evidence type="ECO:0000259" key="1">
    <source>
        <dbReference type="Pfam" id="PF12728"/>
    </source>
</evidence>
<dbReference type="EMBL" id="MHTG01000005">
    <property type="protein sequence ID" value="OHA57833.1"/>
    <property type="molecule type" value="Genomic_DNA"/>
</dbReference>
<dbReference type="Pfam" id="PF12728">
    <property type="entry name" value="HTH_17"/>
    <property type="match status" value="1"/>
</dbReference>
<comment type="caution">
    <text evidence="2">The sequence shown here is derived from an EMBL/GenBank/DDBJ whole genome shotgun (WGS) entry which is preliminary data.</text>
</comment>
<evidence type="ECO:0000313" key="2">
    <source>
        <dbReference type="EMBL" id="OHA57833.1"/>
    </source>
</evidence>
<dbReference type="Proteomes" id="UP000176494">
    <property type="component" value="Unassembled WGS sequence"/>
</dbReference>
<accession>A0A1G2QBN7</accession>
<protein>
    <recommendedName>
        <fullName evidence="1">Helix-turn-helix domain-containing protein</fullName>
    </recommendedName>
</protein>
<evidence type="ECO:0000313" key="3">
    <source>
        <dbReference type="Proteomes" id="UP000176494"/>
    </source>
</evidence>
<dbReference type="InterPro" id="IPR041657">
    <property type="entry name" value="HTH_17"/>
</dbReference>
<gene>
    <name evidence="2" type="ORF">A2114_01040</name>
</gene>
<reference evidence="2 3" key="1">
    <citation type="journal article" date="2016" name="Nat. Commun.">
        <title>Thousands of microbial genomes shed light on interconnected biogeochemical processes in an aquifer system.</title>
        <authorList>
            <person name="Anantharaman K."/>
            <person name="Brown C.T."/>
            <person name="Hug L.A."/>
            <person name="Sharon I."/>
            <person name="Castelle C.J."/>
            <person name="Probst A.J."/>
            <person name="Thomas B.C."/>
            <person name="Singh A."/>
            <person name="Wilkins M.J."/>
            <person name="Karaoz U."/>
            <person name="Brodie E.L."/>
            <person name="Williams K.H."/>
            <person name="Hubbard S.S."/>
            <person name="Banfield J.F."/>
        </authorList>
    </citation>
    <scope>NUCLEOTIDE SEQUENCE [LARGE SCALE GENOMIC DNA]</scope>
</reference>
<sequence length="89" mass="9924">MEAKHQDKQYFTVAELAGILGVTRSAVHKRIKSGEIKTIRLGKLHAISADSLPAILRTIIGEERKEDIEAVVKRVVKEYGQTLKLLGEE</sequence>